<dbReference type="EMBL" id="JADCNM010000011">
    <property type="protein sequence ID" value="KAG0463056.1"/>
    <property type="molecule type" value="Genomic_DNA"/>
</dbReference>
<evidence type="ECO:0000313" key="3">
    <source>
        <dbReference type="Proteomes" id="UP000639772"/>
    </source>
</evidence>
<evidence type="ECO:0000313" key="2">
    <source>
        <dbReference type="EMBL" id="KAG0463056.1"/>
    </source>
</evidence>
<organism evidence="2 3">
    <name type="scientific">Vanilla planifolia</name>
    <name type="common">Vanilla</name>
    <dbReference type="NCBI Taxonomy" id="51239"/>
    <lineage>
        <taxon>Eukaryota</taxon>
        <taxon>Viridiplantae</taxon>
        <taxon>Streptophyta</taxon>
        <taxon>Embryophyta</taxon>
        <taxon>Tracheophyta</taxon>
        <taxon>Spermatophyta</taxon>
        <taxon>Magnoliopsida</taxon>
        <taxon>Liliopsida</taxon>
        <taxon>Asparagales</taxon>
        <taxon>Orchidaceae</taxon>
        <taxon>Vanilloideae</taxon>
        <taxon>Vanilleae</taxon>
        <taxon>Vanilla</taxon>
    </lineage>
</organism>
<feature type="region of interest" description="Disordered" evidence="1">
    <location>
        <begin position="1"/>
        <end position="25"/>
    </location>
</feature>
<dbReference type="PANTHER" id="PTHR33384">
    <property type="entry name" value="EXPRESSED PROTEIN"/>
    <property type="match status" value="1"/>
</dbReference>
<name>A0A835PYV3_VANPL</name>
<comment type="caution">
    <text evidence="2">The sequence shown here is derived from an EMBL/GenBank/DDBJ whole genome shotgun (WGS) entry which is preliminary data.</text>
</comment>
<accession>A0A835PYV3</accession>
<sequence length="156" mass="16874">MSDYGMEQSNFSAPGEEVDAGERKPMVFCPKPRRLSALRWHSNHQTEPWDLNPSVEVLGFFLPKGGDSLSMSPPFFCGSPPIRSGNPVVRDARFGEELPVVPLPDPGTGGVSPSPPRSNGGCAREKYGLKPAEVRIEGFDSLDRDRRGGCSMTAVA</sequence>
<proteinExistence type="predicted"/>
<dbReference type="OrthoDB" id="748203at2759"/>
<feature type="region of interest" description="Disordered" evidence="1">
    <location>
        <begin position="98"/>
        <end position="126"/>
    </location>
</feature>
<reference evidence="2 3" key="1">
    <citation type="journal article" date="2020" name="Nat. Food">
        <title>A phased Vanilla planifolia genome enables genetic improvement of flavour and production.</title>
        <authorList>
            <person name="Hasing T."/>
            <person name="Tang H."/>
            <person name="Brym M."/>
            <person name="Khazi F."/>
            <person name="Huang T."/>
            <person name="Chambers A.H."/>
        </authorList>
    </citation>
    <scope>NUCLEOTIDE SEQUENCE [LARGE SCALE GENOMIC DNA]</scope>
    <source>
        <tissue evidence="2">Leaf</tissue>
    </source>
</reference>
<dbReference type="AlphaFoldDB" id="A0A835PYV3"/>
<dbReference type="PANTHER" id="PTHR33384:SF1">
    <property type="entry name" value="EXPRESSED PROTEIN"/>
    <property type="match status" value="1"/>
</dbReference>
<gene>
    <name evidence="2" type="ORF">HPP92_021532</name>
</gene>
<dbReference type="Proteomes" id="UP000639772">
    <property type="component" value="Chromosome 11"/>
</dbReference>
<evidence type="ECO:0000256" key="1">
    <source>
        <dbReference type="SAM" id="MobiDB-lite"/>
    </source>
</evidence>
<protein>
    <submittedName>
        <fullName evidence="2">Uncharacterized protein</fullName>
    </submittedName>
</protein>